<reference evidence="12" key="2">
    <citation type="submission" date="2020-11" db="EMBL/GenBank/DDBJ databases">
        <authorList>
            <person name="McCartney M.A."/>
            <person name="Auch B."/>
            <person name="Kono T."/>
            <person name="Mallez S."/>
            <person name="Becker A."/>
            <person name="Gohl D.M."/>
            <person name="Silverstein K.A.T."/>
            <person name="Koren S."/>
            <person name="Bechman K.B."/>
            <person name="Herman A."/>
            <person name="Abrahante J.E."/>
            <person name="Garbe J."/>
        </authorList>
    </citation>
    <scope>NUCLEOTIDE SEQUENCE</scope>
    <source>
        <strain evidence="12">Duluth1</strain>
        <tissue evidence="12">Whole animal</tissue>
    </source>
</reference>
<dbReference type="GO" id="GO:0016020">
    <property type="term" value="C:membrane"/>
    <property type="evidence" value="ECO:0007669"/>
    <property type="project" value="UniProtKB-SubCell"/>
</dbReference>
<feature type="compositionally biased region" description="Basic and acidic residues" evidence="9">
    <location>
        <begin position="324"/>
        <end position="340"/>
    </location>
</feature>
<dbReference type="EMBL" id="JAIWYP010000014">
    <property type="protein sequence ID" value="KAH3710496.1"/>
    <property type="molecule type" value="Genomic_DNA"/>
</dbReference>
<keyword evidence="5 10" id="KW-0472">Membrane</keyword>
<feature type="compositionally biased region" description="Basic and acidic residues" evidence="9">
    <location>
        <begin position="292"/>
        <end position="303"/>
    </location>
</feature>
<dbReference type="PROSITE" id="PS50262">
    <property type="entry name" value="G_PROTEIN_RECEP_F1_2"/>
    <property type="match status" value="1"/>
</dbReference>
<feature type="transmembrane region" description="Helical" evidence="10">
    <location>
        <begin position="65"/>
        <end position="86"/>
    </location>
</feature>
<organism evidence="12 13">
    <name type="scientific">Dreissena polymorpha</name>
    <name type="common">Zebra mussel</name>
    <name type="synonym">Mytilus polymorpha</name>
    <dbReference type="NCBI Taxonomy" id="45954"/>
    <lineage>
        <taxon>Eukaryota</taxon>
        <taxon>Metazoa</taxon>
        <taxon>Spiralia</taxon>
        <taxon>Lophotrochozoa</taxon>
        <taxon>Mollusca</taxon>
        <taxon>Bivalvia</taxon>
        <taxon>Autobranchia</taxon>
        <taxon>Heteroconchia</taxon>
        <taxon>Euheterodonta</taxon>
        <taxon>Imparidentia</taxon>
        <taxon>Neoheterodontei</taxon>
        <taxon>Myida</taxon>
        <taxon>Dreissenoidea</taxon>
        <taxon>Dreissenidae</taxon>
        <taxon>Dreissena</taxon>
    </lineage>
</organism>
<feature type="region of interest" description="Disordered" evidence="9">
    <location>
        <begin position="318"/>
        <end position="341"/>
    </location>
</feature>
<keyword evidence="6 8" id="KW-0675">Receptor</keyword>
<feature type="transmembrane region" description="Helical" evidence="10">
    <location>
        <begin position="29"/>
        <end position="53"/>
    </location>
</feature>
<comment type="similarity">
    <text evidence="8">Belongs to the G-protein coupled receptor 1 family.</text>
</comment>
<comment type="subcellular location">
    <subcellularLocation>
        <location evidence="1">Membrane</location>
        <topology evidence="1">Multi-pass membrane protein</topology>
    </subcellularLocation>
</comment>
<evidence type="ECO:0000313" key="12">
    <source>
        <dbReference type="EMBL" id="KAH3710496.1"/>
    </source>
</evidence>
<dbReference type="Pfam" id="PF00001">
    <property type="entry name" value="7tm_1"/>
    <property type="match status" value="1"/>
</dbReference>
<feature type="domain" description="G-protein coupled receptors family 1 profile" evidence="11">
    <location>
        <begin position="46"/>
        <end position="479"/>
    </location>
</feature>
<protein>
    <recommendedName>
        <fullName evidence="11">G-protein coupled receptors family 1 profile domain-containing protein</fullName>
    </recommendedName>
</protein>
<feature type="transmembrane region" description="Helical" evidence="10">
    <location>
        <begin position="420"/>
        <end position="441"/>
    </location>
</feature>
<evidence type="ECO:0000256" key="5">
    <source>
        <dbReference type="ARBA" id="ARBA00023136"/>
    </source>
</evidence>
<dbReference type="PROSITE" id="PS00237">
    <property type="entry name" value="G_PROTEIN_RECEP_F1_1"/>
    <property type="match status" value="1"/>
</dbReference>
<comment type="caution">
    <text evidence="12">The sequence shown here is derived from an EMBL/GenBank/DDBJ whole genome shotgun (WGS) entry which is preliminary data.</text>
</comment>
<feature type="transmembrane region" description="Helical" evidence="10">
    <location>
        <begin position="106"/>
        <end position="124"/>
    </location>
</feature>
<accession>A0A9D3Z4L1</accession>
<proteinExistence type="inferred from homology"/>
<evidence type="ECO:0000256" key="10">
    <source>
        <dbReference type="SAM" id="Phobius"/>
    </source>
</evidence>
<dbReference type="SUPFAM" id="SSF81321">
    <property type="entry name" value="Family A G protein-coupled receptor-like"/>
    <property type="match status" value="1"/>
</dbReference>
<feature type="compositionally biased region" description="Basic and acidic residues" evidence="9">
    <location>
        <begin position="263"/>
        <end position="283"/>
    </location>
</feature>
<dbReference type="PANTHER" id="PTHR24238:SF47">
    <property type="entry name" value="ECDYSTEROIDS_DOPAMINE RECEPTOR-RELATED"/>
    <property type="match status" value="1"/>
</dbReference>
<feature type="transmembrane region" description="Helical" evidence="10">
    <location>
        <begin position="145"/>
        <end position="165"/>
    </location>
</feature>
<evidence type="ECO:0000259" key="11">
    <source>
        <dbReference type="PROSITE" id="PS50262"/>
    </source>
</evidence>
<evidence type="ECO:0000256" key="7">
    <source>
        <dbReference type="ARBA" id="ARBA00023224"/>
    </source>
</evidence>
<evidence type="ECO:0000256" key="4">
    <source>
        <dbReference type="ARBA" id="ARBA00023040"/>
    </source>
</evidence>
<dbReference type="Gene3D" id="1.20.1070.10">
    <property type="entry name" value="Rhodopsin 7-helix transmembrane proteins"/>
    <property type="match status" value="2"/>
</dbReference>
<dbReference type="OrthoDB" id="6082926at2759"/>
<dbReference type="GO" id="GO:0004930">
    <property type="term" value="F:G protein-coupled receptor activity"/>
    <property type="evidence" value="ECO:0007669"/>
    <property type="project" value="UniProtKB-KW"/>
</dbReference>
<evidence type="ECO:0000256" key="8">
    <source>
        <dbReference type="RuleBase" id="RU000688"/>
    </source>
</evidence>
<keyword evidence="3 10" id="KW-1133">Transmembrane helix</keyword>
<keyword evidence="13" id="KW-1185">Reference proteome</keyword>
<dbReference type="PANTHER" id="PTHR24238">
    <property type="entry name" value="G-PROTEIN COUPLED RECEPTOR"/>
    <property type="match status" value="1"/>
</dbReference>
<feature type="transmembrane region" description="Helical" evidence="10">
    <location>
        <begin position="203"/>
        <end position="225"/>
    </location>
</feature>
<sequence length="501" mass="56927">MEKSDNDTIRLMSSFGLLNDMNAAESQRLIPTAIFLSIIAVLGILGNALVIHIYRTRYKLSNAKIFIVSVSAVDMFSCCIAIPFEIILLMDQFTFEHAWMCKSSRFFNTLGTCSSSFILFFVAVDRFRKVCRPFQRQITPRFATILCIISVAMGVVVALPAFWVYGKKTFEVKQDTIDEAVIGSECSTADAMKGSIFPLITTAMFSILFVTGIVTMSVLYCLIGCKIKKQSKKMRQMMVRSMSIPMTSSICVENGVNIPGEIDPGRHKHEDVISRKNNDTKKQNERKKRKSEKSTNESWTRDGEVSYTSYEKEEHAEVNGWKTKQTDKQTKVSDDKDVTTKDTNYNYEQSERVKAIESTGTSERVNENKGTGTLKRQLSNAGSQIVHVLRRITSHTSDEKLDSARKSQCLKEARARKTAFIMFLISLAFILSYLPHLILMATRVVKSEFIEQLGDAGRATYKFFLRSYFLNCAINPVIYGLCDARFRLYCNEFFSRCFSRE</sequence>
<dbReference type="AlphaFoldDB" id="A0A9D3Z4L1"/>
<dbReference type="InterPro" id="IPR017452">
    <property type="entry name" value="GPCR_Rhodpsn_7TM"/>
</dbReference>
<keyword evidence="4 8" id="KW-0297">G-protein coupled receptor</keyword>
<dbReference type="PRINTS" id="PR00237">
    <property type="entry name" value="GPCRRHODOPSN"/>
</dbReference>
<evidence type="ECO:0000256" key="6">
    <source>
        <dbReference type="ARBA" id="ARBA00023170"/>
    </source>
</evidence>
<evidence type="ECO:0000256" key="1">
    <source>
        <dbReference type="ARBA" id="ARBA00004141"/>
    </source>
</evidence>
<evidence type="ECO:0000256" key="9">
    <source>
        <dbReference type="SAM" id="MobiDB-lite"/>
    </source>
</evidence>
<name>A0A9D3Z4L1_DREPO</name>
<dbReference type="Proteomes" id="UP000828390">
    <property type="component" value="Unassembled WGS sequence"/>
</dbReference>
<evidence type="ECO:0000256" key="3">
    <source>
        <dbReference type="ARBA" id="ARBA00022989"/>
    </source>
</evidence>
<feature type="region of interest" description="Disordered" evidence="9">
    <location>
        <begin position="258"/>
        <end position="303"/>
    </location>
</feature>
<gene>
    <name evidence="12" type="ORF">DPMN_069980</name>
</gene>
<reference evidence="12" key="1">
    <citation type="journal article" date="2019" name="bioRxiv">
        <title>The Genome of the Zebra Mussel, Dreissena polymorpha: A Resource for Invasive Species Research.</title>
        <authorList>
            <person name="McCartney M.A."/>
            <person name="Auch B."/>
            <person name="Kono T."/>
            <person name="Mallez S."/>
            <person name="Zhang Y."/>
            <person name="Obille A."/>
            <person name="Becker A."/>
            <person name="Abrahante J.E."/>
            <person name="Garbe J."/>
            <person name="Badalamenti J.P."/>
            <person name="Herman A."/>
            <person name="Mangelson H."/>
            <person name="Liachko I."/>
            <person name="Sullivan S."/>
            <person name="Sone E.D."/>
            <person name="Koren S."/>
            <person name="Silverstein K.A.T."/>
            <person name="Beckman K.B."/>
            <person name="Gohl D.M."/>
        </authorList>
    </citation>
    <scope>NUCLEOTIDE SEQUENCE</scope>
    <source>
        <strain evidence="12">Duluth1</strain>
        <tissue evidence="12">Whole animal</tissue>
    </source>
</reference>
<dbReference type="InterPro" id="IPR000276">
    <property type="entry name" value="GPCR_Rhodpsn"/>
</dbReference>
<evidence type="ECO:0000256" key="2">
    <source>
        <dbReference type="ARBA" id="ARBA00022692"/>
    </source>
</evidence>
<keyword evidence="7 8" id="KW-0807">Transducer</keyword>
<keyword evidence="2 8" id="KW-0812">Transmembrane</keyword>
<dbReference type="CDD" id="cd00637">
    <property type="entry name" value="7tm_classA_rhodopsin-like"/>
    <property type="match status" value="1"/>
</dbReference>
<evidence type="ECO:0000313" key="13">
    <source>
        <dbReference type="Proteomes" id="UP000828390"/>
    </source>
</evidence>